<evidence type="ECO:0000256" key="3">
    <source>
        <dbReference type="ARBA" id="ARBA00022670"/>
    </source>
</evidence>
<dbReference type="EMBL" id="JAQHRD010000004">
    <property type="protein sequence ID" value="KAJ6441628.1"/>
    <property type="molecule type" value="Genomic_DNA"/>
</dbReference>
<keyword evidence="6" id="KW-0378">Hydrolase</keyword>
<dbReference type="Proteomes" id="UP001163105">
    <property type="component" value="Unassembled WGS sequence"/>
</dbReference>
<evidence type="ECO:0000259" key="11">
    <source>
        <dbReference type="Pfam" id="PF05572"/>
    </source>
</evidence>
<evidence type="ECO:0000313" key="12">
    <source>
        <dbReference type="EMBL" id="KAJ6441628.1"/>
    </source>
</evidence>
<evidence type="ECO:0000256" key="2">
    <source>
        <dbReference type="ARBA" id="ARBA00008721"/>
    </source>
</evidence>
<keyword evidence="8 12" id="KW-0482">Metalloprotease</keyword>
<comment type="function">
    <text evidence="1">Secreted metalloproteinase that allows assimilation of proteinaceous substrates.</text>
</comment>
<evidence type="ECO:0000256" key="10">
    <source>
        <dbReference type="SAM" id="SignalP"/>
    </source>
</evidence>
<sequence length="290" mass="32429">MAQLQSALNMLFAVSLLSLLAPAAVEAAAAVNKNPPCSVPPPKEDFLNTLHEFRVQEANATAMALAGRAQAQVNTYVHIIAEDRTFRGGYVDQATIDKQMSMLNSNFANTGFSFVLRDVDYTVDPYYARLKSNNDEWYLKRSLRKGDYKDLNLYYFVNMFTGNTGWCYYPTGVNQGDSNFIRDGCVMHVGTMPGGSYSPWNQGKLTSHEVGHWMGLLHTFDGGCNSGDYVDDTPFEASAAYGCPTGRDTCSQPGQDPIHNFMDYSDNACQNQFTTGQINRMWSFWNYYRA</sequence>
<dbReference type="PANTHER" id="PTHR47466:SF1">
    <property type="entry name" value="METALLOPROTEASE MEP1 (AFU_ORTHOLOGUE AFUA_1G07730)-RELATED"/>
    <property type="match status" value="1"/>
</dbReference>
<dbReference type="InterPro" id="IPR008754">
    <property type="entry name" value="Peptidase_M43"/>
</dbReference>
<accession>A0AB34FQ21</accession>
<name>A0AB34FQ21_9HYPO</name>
<dbReference type="GO" id="GO:0006508">
    <property type="term" value="P:proteolysis"/>
    <property type="evidence" value="ECO:0007669"/>
    <property type="project" value="UniProtKB-KW"/>
</dbReference>
<evidence type="ECO:0000256" key="4">
    <source>
        <dbReference type="ARBA" id="ARBA00022723"/>
    </source>
</evidence>
<dbReference type="SUPFAM" id="SSF55486">
    <property type="entry name" value="Metalloproteases ('zincins'), catalytic domain"/>
    <property type="match status" value="1"/>
</dbReference>
<keyword evidence="5 10" id="KW-0732">Signal</keyword>
<keyword evidence="9" id="KW-1015">Disulfide bond</keyword>
<feature type="domain" description="Peptidase M43 pregnancy-associated plasma-A" evidence="11">
    <location>
        <begin position="160"/>
        <end position="283"/>
    </location>
</feature>
<dbReference type="CDD" id="cd04275">
    <property type="entry name" value="ZnMc_pappalysin_like"/>
    <property type="match status" value="1"/>
</dbReference>
<evidence type="ECO:0000256" key="8">
    <source>
        <dbReference type="ARBA" id="ARBA00023049"/>
    </source>
</evidence>
<dbReference type="Pfam" id="PF05572">
    <property type="entry name" value="Peptidase_M43"/>
    <property type="match status" value="1"/>
</dbReference>
<dbReference type="AlphaFoldDB" id="A0AB34FQ21"/>
<dbReference type="GO" id="GO:0008237">
    <property type="term" value="F:metallopeptidase activity"/>
    <property type="evidence" value="ECO:0007669"/>
    <property type="project" value="UniProtKB-KW"/>
</dbReference>
<evidence type="ECO:0000313" key="13">
    <source>
        <dbReference type="Proteomes" id="UP001163105"/>
    </source>
</evidence>
<dbReference type="Gene3D" id="3.40.390.10">
    <property type="entry name" value="Collagenase (Catalytic Domain)"/>
    <property type="match status" value="1"/>
</dbReference>
<evidence type="ECO:0000256" key="1">
    <source>
        <dbReference type="ARBA" id="ARBA00003174"/>
    </source>
</evidence>
<dbReference type="PANTHER" id="PTHR47466">
    <property type="match status" value="1"/>
</dbReference>
<evidence type="ECO:0000256" key="9">
    <source>
        <dbReference type="ARBA" id="ARBA00023157"/>
    </source>
</evidence>
<evidence type="ECO:0000256" key="6">
    <source>
        <dbReference type="ARBA" id="ARBA00022801"/>
    </source>
</evidence>
<comment type="similarity">
    <text evidence="2">Belongs to the peptidase M43B family.</text>
</comment>
<feature type="chain" id="PRO_5044306126" evidence="10">
    <location>
        <begin position="28"/>
        <end position="290"/>
    </location>
</feature>
<dbReference type="GO" id="GO:0046872">
    <property type="term" value="F:metal ion binding"/>
    <property type="evidence" value="ECO:0007669"/>
    <property type="project" value="UniProtKB-KW"/>
</dbReference>
<reference evidence="12" key="1">
    <citation type="submission" date="2023-01" db="EMBL/GenBank/DDBJ databases">
        <title>The growth and conidiation of Purpureocillium lavendulum are regulated by nitrogen source and histone H3K14 acetylation.</title>
        <authorList>
            <person name="Tang P."/>
            <person name="Han J."/>
            <person name="Zhang C."/>
            <person name="Tang P."/>
            <person name="Qi F."/>
            <person name="Zhang K."/>
            <person name="Liang L."/>
        </authorList>
    </citation>
    <scope>NUCLEOTIDE SEQUENCE</scope>
    <source>
        <strain evidence="12">YMF1.00683</strain>
    </source>
</reference>
<feature type="signal peptide" evidence="10">
    <location>
        <begin position="1"/>
        <end position="27"/>
    </location>
</feature>
<proteinExistence type="inferred from homology"/>
<comment type="caution">
    <text evidence="12">The sequence shown here is derived from an EMBL/GenBank/DDBJ whole genome shotgun (WGS) entry which is preliminary data.</text>
</comment>
<keyword evidence="3" id="KW-0645">Protease</keyword>
<keyword evidence="4" id="KW-0479">Metal-binding</keyword>
<protein>
    <submittedName>
        <fullName evidence="12">Metalloprotease 1</fullName>
    </submittedName>
</protein>
<organism evidence="12 13">
    <name type="scientific">Purpureocillium lavendulum</name>
    <dbReference type="NCBI Taxonomy" id="1247861"/>
    <lineage>
        <taxon>Eukaryota</taxon>
        <taxon>Fungi</taxon>
        <taxon>Dikarya</taxon>
        <taxon>Ascomycota</taxon>
        <taxon>Pezizomycotina</taxon>
        <taxon>Sordariomycetes</taxon>
        <taxon>Hypocreomycetidae</taxon>
        <taxon>Hypocreales</taxon>
        <taxon>Ophiocordycipitaceae</taxon>
        <taxon>Purpureocillium</taxon>
    </lineage>
</organism>
<keyword evidence="13" id="KW-1185">Reference proteome</keyword>
<evidence type="ECO:0000256" key="5">
    <source>
        <dbReference type="ARBA" id="ARBA00022729"/>
    </source>
</evidence>
<gene>
    <name evidence="12" type="ORF">O9K51_05179</name>
</gene>
<evidence type="ECO:0000256" key="7">
    <source>
        <dbReference type="ARBA" id="ARBA00022833"/>
    </source>
</evidence>
<keyword evidence="7" id="KW-0862">Zinc</keyword>
<dbReference type="InterPro" id="IPR024079">
    <property type="entry name" value="MetalloPept_cat_dom_sf"/>
</dbReference>